<comment type="caution">
    <text evidence="1">The sequence shown here is derived from an EMBL/GenBank/DDBJ whole genome shotgun (WGS) entry which is preliminary data.</text>
</comment>
<sequence>MGGGICCGFVSSRICVGVMQLNRRSTCGPLSQLNLFPHSWPLRISLLRISCRSKSWANPGDGDGGSPKNRTSDQEAILKAISEVSKADNRISKKTFMVMGGTTPESSETKWRLLGEKVNLYPMVSRFTVIGVGGDDFVHSMVFAVESVLESPIPKAWVTKRLSSRGKYVSVKIGPVFVNSSEQAHAVYDAMKRDVRMKYFL</sequence>
<keyword evidence="2" id="KW-1185">Reference proteome</keyword>
<name>A0ACC2DDT4_DIPCM</name>
<reference evidence="2" key="1">
    <citation type="journal article" date="2024" name="Proc. Natl. Acad. Sci. U.S.A.">
        <title>Extraordinary preservation of gene collinearity over three hundred million years revealed in homosporous lycophytes.</title>
        <authorList>
            <person name="Li C."/>
            <person name="Wickell D."/>
            <person name="Kuo L.Y."/>
            <person name="Chen X."/>
            <person name="Nie B."/>
            <person name="Liao X."/>
            <person name="Peng D."/>
            <person name="Ji J."/>
            <person name="Jenkins J."/>
            <person name="Williams M."/>
            <person name="Shu S."/>
            <person name="Plott C."/>
            <person name="Barry K."/>
            <person name="Rajasekar S."/>
            <person name="Grimwood J."/>
            <person name="Han X."/>
            <person name="Sun S."/>
            <person name="Hou Z."/>
            <person name="He W."/>
            <person name="Dai G."/>
            <person name="Sun C."/>
            <person name="Schmutz J."/>
            <person name="Leebens-Mack J.H."/>
            <person name="Li F.W."/>
            <person name="Wang L."/>
        </authorList>
    </citation>
    <scope>NUCLEOTIDE SEQUENCE [LARGE SCALE GENOMIC DNA]</scope>
    <source>
        <strain evidence="2">cv. PW_Plant_1</strain>
    </source>
</reference>
<organism evidence="1 2">
    <name type="scientific">Diphasiastrum complanatum</name>
    <name type="common">Issler's clubmoss</name>
    <name type="synonym">Lycopodium complanatum</name>
    <dbReference type="NCBI Taxonomy" id="34168"/>
    <lineage>
        <taxon>Eukaryota</taxon>
        <taxon>Viridiplantae</taxon>
        <taxon>Streptophyta</taxon>
        <taxon>Embryophyta</taxon>
        <taxon>Tracheophyta</taxon>
        <taxon>Lycopodiopsida</taxon>
        <taxon>Lycopodiales</taxon>
        <taxon>Lycopodiaceae</taxon>
        <taxon>Lycopodioideae</taxon>
        <taxon>Diphasiastrum</taxon>
    </lineage>
</organism>
<protein>
    <submittedName>
        <fullName evidence="1">Uncharacterized protein</fullName>
    </submittedName>
</protein>
<accession>A0ACC2DDT4</accession>
<evidence type="ECO:0000313" key="1">
    <source>
        <dbReference type="EMBL" id="KAJ7552494.1"/>
    </source>
</evidence>
<proteinExistence type="predicted"/>
<dbReference type="EMBL" id="CM055097">
    <property type="protein sequence ID" value="KAJ7552494.1"/>
    <property type="molecule type" value="Genomic_DNA"/>
</dbReference>
<dbReference type="Proteomes" id="UP001162992">
    <property type="component" value="Chromosome 6"/>
</dbReference>
<gene>
    <name evidence="1" type="ORF">O6H91_06G057700</name>
</gene>
<evidence type="ECO:0000313" key="2">
    <source>
        <dbReference type="Proteomes" id="UP001162992"/>
    </source>
</evidence>